<evidence type="ECO:0000313" key="7">
    <source>
        <dbReference type="Proteomes" id="UP000469185"/>
    </source>
</evidence>
<dbReference type="GO" id="GO:0003677">
    <property type="term" value="F:DNA binding"/>
    <property type="evidence" value="ECO:0007669"/>
    <property type="project" value="UniProtKB-KW"/>
</dbReference>
<proteinExistence type="predicted"/>
<dbReference type="InterPro" id="IPR036390">
    <property type="entry name" value="WH_DNA-bd_sf"/>
</dbReference>
<dbReference type="AlphaFoldDB" id="A0A6N9YQI8"/>
<sequence>MNASPTPMPGRPVRGSTTGRSLMAALDLFGRRWTLRIIWELGNEPLGFRLLQRRCDGMSSSVLQQRLRELQEARLAEVLRDGNYTLTPLGHDARESLGPVIEWSRRWAAELADAPSTAAEGAATASATGSDSGPRAGHLRFLARNHRTGDHGP</sequence>
<gene>
    <name evidence="6" type="ORF">G1H11_17550</name>
</gene>
<keyword evidence="7" id="KW-1185">Reference proteome</keyword>
<evidence type="ECO:0000313" key="6">
    <source>
        <dbReference type="EMBL" id="NED97108.1"/>
    </source>
</evidence>
<comment type="caution">
    <text evidence="6">The sequence shown here is derived from an EMBL/GenBank/DDBJ whole genome shotgun (WGS) entry which is preliminary data.</text>
</comment>
<evidence type="ECO:0000256" key="3">
    <source>
        <dbReference type="ARBA" id="ARBA00023163"/>
    </source>
</evidence>
<feature type="compositionally biased region" description="Low complexity" evidence="4">
    <location>
        <begin position="114"/>
        <end position="134"/>
    </location>
</feature>
<evidence type="ECO:0000256" key="2">
    <source>
        <dbReference type="ARBA" id="ARBA00023125"/>
    </source>
</evidence>
<feature type="region of interest" description="Disordered" evidence="4">
    <location>
        <begin position="114"/>
        <end position="153"/>
    </location>
</feature>
<dbReference type="PROSITE" id="PS51118">
    <property type="entry name" value="HTH_HXLR"/>
    <property type="match status" value="1"/>
</dbReference>
<dbReference type="SUPFAM" id="SSF46785">
    <property type="entry name" value="Winged helix' DNA-binding domain"/>
    <property type="match status" value="1"/>
</dbReference>
<feature type="compositionally biased region" description="Basic residues" evidence="4">
    <location>
        <begin position="137"/>
        <end position="146"/>
    </location>
</feature>
<dbReference type="Pfam" id="PF01638">
    <property type="entry name" value="HxlR"/>
    <property type="match status" value="1"/>
</dbReference>
<evidence type="ECO:0000256" key="1">
    <source>
        <dbReference type="ARBA" id="ARBA00023015"/>
    </source>
</evidence>
<dbReference type="Gene3D" id="1.10.10.10">
    <property type="entry name" value="Winged helix-like DNA-binding domain superfamily/Winged helix DNA-binding domain"/>
    <property type="match status" value="1"/>
</dbReference>
<keyword evidence="3" id="KW-0804">Transcription</keyword>
<accession>A0A6N9YQI8</accession>
<feature type="domain" description="HTH hxlR-type" evidence="5">
    <location>
        <begin position="20"/>
        <end position="112"/>
    </location>
</feature>
<evidence type="ECO:0000256" key="4">
    <source>
        <dbReference type="SAM" id="MobiDB-lite"/>
    </source>
</evidence>
<dbReference type="EMBL" id="JAAGOB010000009">
    <property type="protein sequence ID" value="NED97108.1"/>
    <property type="molecule type" value="Genomic_DNA"/>
</dbReference>
<dbReference type="InterPro" id="IPR036388">
    <property type="entry name" value="WH-like_DNA-bd_sf"/>
</dbReference>
<evidence type="ECO:0000259" key="5">
    <source>
        <dbReference type="PROSITE" id="PS51118"/>
    </source>
</evidence>
<dbReference type="RefSeq" id="WP_163819882.1">
    <property type="nucleotide sequence ID" value="NZ_JAAGOB010000009.1"/>
</dbReference>
<keyword evidence="1" id="KW-0805">Transcription regulation</keyword>
<dbReference type="Proteomes" id="UP000469185">
    <property type="component" value="Unassembled WGS sequence"/>
</dbReference>
<reference evidence="6 7" key="1">
    <citation type="submission" date="2020-02" db="EMBL/GenBank/DDBJ databases">
        <authorList>
            <person name="Li X.-J."/>
            <person name="Feng X.-M."/>
        </authorList>
    </citation>
    <scope>NUCLEOTIDE SEQUENCE [LARGE SCALE GENOMIC DNA]</scope>
    <source>
        <strain evidence="6 7">CGMCC 4.7225</strain>
    </source>
</reference>
<dbReference type="InterPro" id="IPR002577">
    <property type="entry name" value="HTH_HxlR"/>
</dbReference>
<organism evidence="6 7">
    <name type="scientific">Phytoactinopolyspora alkaliphila</name>
    <dbReference type="NCBI Taxonomy" id="1783498"/>
    <lineage>
        <taxon>Bacteria</taxon>
        <taxon>Bacillati</taxon>
        <taxon>Actinomycetota</taxon>
        <taxon>Actinomycetes</taxon>
        <taxon>Jiangellales</taxon>
        <taxon>Jiangellaceae</taxon>
        <taxon>Phytoactinopolyspora</taxon>
    </lineage>
</organism>
<dbReference type="PANTHER" id="PTHR33204:SF37">
    <property type="entry name" value="HTH-TYPE TRANSCRIPTIONAL REGULATOR YODB"/>
    <property type="match status" value="1"/>
</dbReference>
<dbReference type="PANTHER" id="PTHR33204">
    <property type="entry name" value="TRANSCRIPTIONAL REGULATOR, MARR FAMILY"/>
    <property type="match status" value="1"/>
</dbReference>
<name>A0A6N9YQI8_9ACTN</name>
<protein>
    <submittedName>
        <fullName evidence="6">Helix-turn-helix transcriptional regulator</fullName>
    </submittedName>
</protein>
<keyword evidence="2" id="KW-0238">DNA-binding</keyword>